<dbReference type="Gene3D" id="3.40.720.10">
    <property type="entry name" value="Alkaline Phosphatase, subunit A"/>
    <property type="match status" value="1"/>
</dbReference>
<keyword evidence="1" id="KW-0732">Signal</keyword>
<evidence type="ECO:0000313" key="3">
    <source>
        <dbReference type="Proteomes" id="UP000002774"/>
    </source>
</evidence>
<evidence type="ECO:0000313" key="2">
    <source>
        <dbReference type="EMBL" id="EHQ24916.1"/>
    </source>
</evidence>
<dbReference type="Pfam" id="PF01663">
    <property type="entry name" value="Phosphodiest"/>
    <property type="match status" value="1"/>
</dbReference>
<dbReference type="InterPro" id="IPR017850">
    <property type="entry name" value="Alkaline_phosphatase_core_sf"/>
</dbReference>
<reference evidence="2" key="1">
    <citation type="submission" date="2011-09" db="EMBL/GenBank/DDBJ databases">
        <title>The permanent draft genome of Mucilaginibacter paludis DSM 18603.</title>
        <authorList>
            <consortium name="US DOE Joint Genome Institute (JGI-PGF)"/>
            <person name="Lucas S."/>
            <person name="Han J."/>
            <person name="Lapidus A."/>
            <person name="Bruce D."/>
            <person name="Goodwin L."/>
            <person name="Pitluck S."/>
            <person name="Peters L."/>
            <person name="Kyrpides N."/>
            <person name="Mavromatis K."/>
            <person name="Ivanova N."/>
            <person name="Mikhailova N."/>
            <person name="Held B."/>
            <person name="Detter J.C."/>
            <person name="Tapia R."/>
            <person name="Han C."/>
            <person name="Land M."/>
            <person name="Hauser L."/>
            <person name="Markowitz V."/>
            <person name="Cheng J.-F."/>
            <person name="Hugenholtz P."/>
            <person name="Woyke T."/>
            <person name="Wu D."/>
            <person name="Tindall B."/>
            <person name="Brambilla E."/>
            <person name="Klenk H.-P."/>
            <person name="Eisen J.A."/>
        </authorList>
    </citation>
    <scope>NUCLEOTIDE SEQUENCE [LARGE SCALE GENOMIC DNA]</scope>
    <source>
        <strain evidence="2">DSM 18603</strain>
    </source>
</reference>
<sequence>MKKYLLMLAGILHLGLCVAQTAPKKVVFIIADGIPADVLEKANTPNIKKMIAEGAYSRAHVGGDKGTYNQTPTISAPGYNDLLTGTWGNKHNVWDNDIKAPNYHYKNIFRLLKEQQPDKKIAIFSTWLDNRTKLIGEGLQEAGNIKFDYKYDGYELDTMAFPHDKLSAYTHLIDNKVVAEAANCIKMNGPDLSWVYLEYTDDIGHRFGDSEQQMKAVGYVDEQVGQIMEALRYRKEHDKEDWMIVLTTDHGRDANTGRNHGGQSDRERTTWIATNQKPNAYFTSGQLAIVDILPSIARFIHIDLPAEIQRELDGVPFMGNIAISAAQAVLKTDSLNVSWKAWNNKEKVTVSITTTNNFKNGGVDSYTTTVTVPAGQQSVNVDVKNKAADLYKIVLQTKSNTLNRWVIKPTQ</sequence>
<dbReference type="eggNOG" id="COG1524">
    <property type="taxonomic scope" value="Bacteria"/>
</dbReference>
<dbReference type="AlphaFoldDB" id="H1Y897"/>
<dbReference type="HOGENOM" id="CLU_658315_0_0_10"/>
<organism evidence="2 3">
    <name type="scientific">Mucilaginibacter paludis DSM 18603</name>
    <dbReference type="NCBI Taxonomy" id="714943"/>
    <lineage>
        <taxon>Bacteria</taxon>
        <taxon>Pseudomonadati</taxon>
        <taxon>Bacteroidota</taxon>
        <taxon>Sphingobacteriia</taxon>
        <taxon>Sphingobacteriales</taxon>
        <taxon>Sphingobacteriaceae</taxon>
        <taxon>Mucilaginibacter</taxon>
    </lineage>
</organism>
<evidence type="ECO:0000256" key="1">
    <source>
        <dbReference type="SAM" id="SignalP"/>
    </source>
</evidence>
<keyword evidence="3" id="KW-1185">Reference proteome</keyword>
<protein>
    <submittedName>
        <fullName evidence="2">Type I phosphodiesterase/nucleotide pyrophosphatase</fullName>
    </submittedName>
</protein>
<dbReference type="STRING" id="714943.Mucpa_0735"/>
<proteinExistence type="predicted"/>
<dbReference type="GO" id="GO:0016787">
    <property type="term" value="F:hydrolase activity"/>
    <property type="evidence" value="ECO:0007669"/>
    <property type="project" value="UniProtKB-ARBA"/>
</dbReference>
<feature type="chain" id="PRO_5003557127" evidence="1">
    <location>
        <begin position="20"/>
        <end position="411"/>
    </location>
</feature>
<name>H1Y897_9SPHI</name>
<dbReference type="InterPro" id="IPR002591">
    <property type="entry name" value="Phosphodiest/P_Trfase"/>
</dbReference>
<feature type="signal peptide" evidence="1">
    <location>
        <begin position="1"/>
        <end position="19"/>
    </location>
</feature>
<dbReference type="PANTHER" id="PTHR10151:SF120">
    <property type="entry name" value="BIS(5'-ADENOSYL)-TRIPHOSPHATASE"/>
    <property type="match status" value="1"/>
</dbReference>
<dbReference type="RefSeq" id="WP_008504520.1">
    <property type="nucleotide sequence ID" value="NZ_CM001403.1"/>
</dbReference>
<dbReference type="EMBL" id="CM001403">
    <property type="protein sequence ID" value="EHQ24916.1"/>
    <property type="molecule type" value="Genomic_DNA"/>
</dbReference>
<dbReference type="Proteomes" id="UP000002774">
    <property type="component" value="Chromosome"/>
</dbReference>
<accession>H1Y897</accession>
<dbReference type="PANTHER" id="PTHR10151">
    <property type="entry name" value="ECTONUCLEOTIDE PYROPHOSPHATASE/PHOSPHODIESTERASE"/>
    <property type="match status" value="1"/>
</dbReference>
<dbReference type="SUPFAM" id="SSF53649">
    <property type="entry name" value="Alkaline phosphatase-like"/>
    <property type="match status" value="1"/>
</dbReference>
<gene>
    <name evidence="2" type="ORF">Mucpa_0735</name>
</gene>